<protein>
    <submittedName>
        <fullName evidence="3">Uncharacterized protein</fullName>
    </submittedName>
</protein>
<dbReference type="EMBL" id="RXIC02000021">
    <property type="protein sequence ID" value="KAB1218010.1"/>
    <property type="molecule type" value="Genomic_DNA"/>
</dbReference>
<feature type="compositionally biased region" description="Low complexity" evidence="2">
    <location>
        <begin position="158"/>
        <end position="171"/>
    </location>
</feature>
<comment type="caution">
    <text evidence="3">The sequence shown here is derived from an EMBL/GenBank/DDBJ whole genome shotgun (WGS) entry which is preliminary data.</text>
</comment>
<gene>
    <name evidence="3" type="ORF">CJ030_MR3G014580</name>
</gene>
<dbReference type="AlphaFoldDB" id="A0A6A1W5C9"/>
<dbReference type="Proteomes" id="UP000516437">
    <property type="component" value="Chromosome 3"/>
</dbReference>
<evidence type="ECO:0000313" key="4">
    <source>
        <dbReference type="Proteomes" id="UP000516437"/>
    </source>
</evidence>
<feature type="coiled-coil region" evidence="1">
    <location>
        <begin position="346"/>
        <end position="374"/>
    </location>
</feature>
<dbReference type="OrthoDB" id="1938127at2759"/>
<feature type="compositionally biased region" description="Low complexity" evidence="2">
    <location>
        <begin position="64"/>
        <end position="79"/>
    </location>
</feature>
<reference evidence="3 4" key="1">
    <citation type="journal article" date="2019" name="Plant Biotechnol. J.">
        <title>The red bayberry genome and genetic basis of sex determination.</title>
        <authorList>
            <person name="Jia H.M."/>
            <person name="Jia H.J."/>
            <person name="Cai Q.L."/>
            <person name="Wang Y."/>
            <person name="Zhao H.B."/>
            <person name="Yang W.F."/>
            <person name="Wang G.Y."/>
            <person name="Li Y.H."/>
            <person name="Zhan D.L."/>
            <person name="Shen Y.T."/>
            <person name="Niu Q.F."/>
            <person name="Chang L."/>
            <person name="Qiu J."/>
            <person name="Zhao L."/>
            <person name="Xie H.B."/>
            <person name="Fu W.Y."/>
            <person name="Jin J."/>
            <person name="Li X.W."/>
            <person name="Jiao Y."/>
            <person name="Zhou C.C."/>
            <person name="Tu T."/>
            <person name="Chai C.Y."/>
            <person name="Gao J.L."/>
            <person name="Fan L.J."/>
            <person name="van de Weg E."/>
            <person name="Wang J.Y."/>
            <person name="Gao Z.S."/>
        </authorList>
    </citation>
    <scope>NUCLEOTIDE SEQUENCE [LARGE SCALE GENOMIC DNA]</scope>
    <source>
        <tissue evidence="3">Leaves</tissue>
    </source>
</reference>
<sequence>MKKLFFFRSSASSNGNSNGVPPPTEKQVDGYKLSESGVSSQTNDKASPRHLFSKSRKQASDCQSSSTSSGLRRSRSFSSAAFPGGGQVQMDFSCLNDQSRSPSGTTSSARHQRRDRSSRCRAITPERQYKAKRLEEPTNRNAHRLERPGSAGSSRTYNDSSSISSSNVSSRIVDRYIDGEQQQEGSRTDNIASQRNYTGSIGRLPPRILCTAPTSPTNSVKDKARNCSFREVQSSRLQFSHKDWAENGFGHESPRSLAKNVIERLSQSNIFPKTNSKEFEHDTPITIEDIYGRSLDGCFSSNSDVIAQTTHSMDEPHEMGNGYNEDNLGFERWNPFHGGKSEEVGLDEIEDDVDAELRRRSKEAEERVMVLTEELEQESFLRESGFNIPSLIETIRNLTELRISLALEVSSLLQSRIAERTSVSNC</sequence>
<feature type="compositionally biased region" description="Low complexity" evidence="2">
    <location>
        <begin position="9"/>
        <end position="19"/>
    </location>
</feature>
<evidence type="ECO:0000256" key="2">
    <source>
        <dbReference type="SAM" id="MobiDB-lite"/>
    </source>
</evidence>
<name>A0A6A1W5C9_9ROSI</name>
<evidence type="ECO:0000313" key="3">
    <source>
        <dbReference type="EMBL" id="KAB1218010.1"/>
    </source>
</evidence>
<proteinExistence type="predicted"/>
<keyword evidence="4" id="KW-1185">Reference proteome</keyword>
<feature type="compositionally biased region" description="Basic and acidic residues" evidence="2">
    <location>
        <begin position="127"/>
        <end position="147"/>
    </location>
</feature>
<feature type="compositionally biased region" description="Polar residues" evidence="2">
    <location>
        <begin position="36"/>
        <end position="45"/>
    </location>
</feature>
<feature type="region of interest" description="Disordered" evidence="2">
    <location>
        <begin position="1"/>
        <end position="200"/>
    </location>
</feature>
<organism evidence="3 4">
    <name type="scientific">Morella rubra</name>
    <name type="common">Chinese bayberry</name>
    <dbReference type="NCBI Taxonomy" id="262757"/>
    <lineage>
        <taxon>Eukaryota</taxon>
        <taxon>Viridiplantae</taxon>
        <taxon>Streptophyta</taxon>
        <taxon>Embryophyta</taxon>
        <taxon>Tracheophyta</taxon>
        <taxon>Spermatophyta</taxon>
        <taxon>Magnoliopsida</taxon>
        <taxon>eudicotyledons</taxon>
        <taxon>Gunneridae</taxon>
        <taxon>Pentapetalae</taxon>
        <taxon>rosids</taxon>
        <taxon>fabids</taxon>
        <taxon>Fagales</taxon>
        <taxon>Myricaceae</taxon>
        <taxon>Morella</taxon>
    </lineage>
</organism>
<dbReference type="PANTHER" id="PTHR47491:SF5">
    <property type="entry name" value="CAP-GLY DOMAIN LINKER"/>
    <property type="match status" value="1"/>
</dbReference>
<accession>A0A6A1W5C9</accession>
<evidence type="ECO:0000256" key="1">
    <source>
        <dbReference type="SAM" id="Coils"/>
    </source>
</evidence>
<dbReference type="PANTHER" id="PTHR47491">
    <property type="entry name" value="CAP-GLY DOMAIN LINKER"/>
    <property type="match status" value="1"/>
</dbReference>
<feature type="compositionally biased region" description="Polar residues" evidence="2">
    <location>
        <begin position="95"/>
        <end position="106"/>
    </location>
</feature>
<keyword evidence="1" id="KW-0175">Coiled coil</keyword>
<feature type="compositionally biased region" description="Polar residues" evidence="2">
    <location>
        <begin position="180"/>
        <end position="199"/>
    </location>
</feature>